<gene>
    <name evidence="1" type="ORF">DIABBA_LOCUS2291</name>
</gene>
<protein>
    <submittedName>
        <fullName evidence="1">Uncharacterized protein</fullName>
    </submittedName>
</protein>
<keyword evidence="2" id="KW-1185">Reference proteome</keyword>
<dbReference type="AlphaFoldDB" id="A0A9N9XAJ3"/>
<dbReference type="Proteomes" id="UP001153709">
    <property type="component" value="Chromosome 10"/>
</dbReference>
<proteinExistence type="predicted"/>
<accession>A0A9N9XAJ3</accession>
<evidence type="ECO:0000313" key="1">
    <source>
        <dbReference type="EMBL" id="CAG9828365.1"/>
    </source>
</evidence>
<dbReference type="OrthoDB" id="8196546at2759"/>
<dbReference type="EMBL" id="OU898285">
    <property type="protein sequence ID" value="CAG9828365.1"/>
    <property type="molecule type" value="Genomic_DNA"/>
</dbReference>
<reference evidence="1" key="1">
    <citation type="submission" date="2022-01" db="EMBL/GenBank/DDBJ databases">
        <authorList>
            <person name="King R."/>
        </authorList>
    </citation>
    <scope>NUCLEOTIDE SEQUENCE</scope>
</reference>
<dbReference type="PANTHER" id="PTHR47027:SF20">
    <property type="entry name" value="REVERSE TRANSCRIPTASE-LIKE PROTEIN WITH RNA-DIRECTED DNA POLYMERASE DOMAIN"/>
    <property type="match status" value="1"/>
</dbReference>
<evidence type="ECO:0000313" key="2">
    <source>
        <dbReference type="Proteomes" id="UP001153709"/>
    </source>
</evidence>
<organism evidence="1 2">
    <name type="scientific">Diabrotica balteata</name>
    <name type="common">Banded cucumber beetle</name>
    <dbReference type="NCBI Taxonomy" id="107213"/>
    <lineage>
        <taxon>Eukaryota</taxon>
        <taxon>Metazoa</taxon>
        <taxon>Ecdysozoa</taxon>
        <taxon>Arthropoda</taxon>
        <taxon>Hexapoda</taxon>
        <taxon>Insecta</taxon>
        <taxon>Pterygota</taxon>
        <taxon>Neoptera</taxon>
        <taxon>Endopterygota</taxon>
        <taxon>Coleoptera</taxon>
        <taxon>Polyphaga</taxon>
        <taxon>Cucujiformia</taxon>
        <taxon>Chrysomeloidea</taxon>
        <taxon>Chrysomelidae</taxon>
        <taxon>Galerucinae</taxon>
        <taxon>Diabroticina</taxon>
        <taxon>Diabroticites</taxon>
        <taxon>Diabrotica</taxon>
    </lineage>
</organism>
<name>A0A9N9XAJ3_DIABA</name>
<sequence length="112" mass="13675">MRNVLCSHDLSIDLRVRMISCYIFSVLLYGVEAWTLNEAFLKRLTPFEMWVYRRLLKISWVDRVRNEEVLRRLNQTTQLVNIIKKRKLEYFSHIMRHPEKYIQGNIQEEHHG</sequence>
<dbReference type="PANTHER" id="PTHR47027">
    <property type="entry name" value="REVERSE TRANSCRIPTASE DOMAIN-CONTAINING PROTEIN"/>
    <property type="match status" value="1"/>
</dbReference>